<dbReference type="AlphaFoldDB" id="A0A8K0CTB9"/>
<feature type="compositionally biased region" description="Pro residues" evidence="1">
    <location>
        <begin position="32"/>
        <end position="48"/>
    </location>
</feature>
<accession>A0A8K0CTB9</accession>
<feature type="compositionally biased region" description="Polar residues" evidence="1">
    <location>
        <begin position="50"/>
        <end position="59"/>
    </location>
</feature>
<comment type="caution">
    <text evidence="2">The sequence shown here is derived from an EMBL/GenBank/DDBJ whole genome shotgun (WGS) entry which is preliminary data.</text>
</comment>
<organism evidence="2 3">
    <name type="scientific">Ignelater luminosus</name>
    <name type="common">Cucubano</name>
    <name type="synonym">Pyrophorus luminosus</name>
    <dbReference type="NCBI Taxonomy" id="2038154"/>
    <lineage>
        <taxon>Eukaryota</taxon>
        <taxon>Metazoa</taxon>
        <taxon>Ecdysozoa</taxon>
        <taxon>Arthropoda</taxon>
        <taxon>Hexapoda</taxon>
        <taxon>Insecta</taxon>
        <taxon>Pterygota</taxon>
        <taxon>Neoptera</taxon>
        <taxon>Endopterygota</taxon>
        <taxon>Coleoptera</taxon>
        <taxon>Polyphaga</taxon>
        <taxon>Elateriformia</taxon>
        <taxon>Elateroidea</taxon>
        <taxon>Elateridae</taxon>
        <taxon>Agrypninae</taxon>
        <taxon>Pyrophorini</taxon>
        <taxon>Ignelater</taxon>
    </lineage>
</organism>
<protein>
    <submittedName>
        <fullName evidence="2">Uncharacterized protein</fullName>
    </submittedName>
</protein>
<name>A0A8K0CTB9_IGNLU</name>
<proteinExistence type="predicted"/>
<reference evidence="2" key="1">
    <citation type="submission" date="2019-08" db="EMBL/GenBank/DDBJ databases">
        <title>The genome of the North American firefly Photinus pyralis.</title>
        <authorList>
            <consortium name="Photinus pyralis genome working group"/>
            <person name="Fallon T.R."/>
            <person name="Sander Lower S.E."/>
            <person name="Weng J.-K."/>
        </authorList>
    </citation>
    <scope>NUCLEOTIDE SEQUENCE</scope>
    <source>
        <strain evidence="2">TRF0915ILg1</strain>
        <tissue evidence="2">Whole body</tissue>
    </source>
</reference>
<evidence type="ECO:0000313" key="2">
    <source>
        <dbReference type="EMBL" id="KAF2889942.1"/>
    </source>
</evidence>
<feature type="region of interest" description="Disordered" evidence="1">
    <location>
        <begin position="1"/>
        <end position="83"/>
    </location>
</feature>
<gene>
    <name evidence="2" type="ORF">ILUMI_16231</name>
</gene>
<evidence type="ECO:0000256" key="1">
    <source>
        <dbReference type="SAM" id="MobiDB-lite"/>
    </source>
</evidence>
<dbReference type="EMBL" id="VTPC01060254">
    <property type="protein sequence ID" value="KAF2889942.1"/>
    <property type="molecule type" value="Genomic_DNA"/>
</dbReference>
<dbReference type="Proteomes" id="UP000801492">
    <property type="component" value="Unassembled WGS sequence"/>
</dbReference>
<sequence>MRVNLGALRPPPPPQTRGSERPLLAKRHLPPVRRPPLDSPQPTIPFPPQMTATPKSPTEPSRNDPNPPRWNRNRPSRLTASPP</sequence>
<keyword evidence="3" id="KW-1185">Reference proteome</keyword>
<evidence type="ECO:0000313" key="3">
    <source>
        <dbReference type="Proteomes" id="UP000801492"/>
    </source>
</evidence>